<dbReference type="Proteomes" id="UP000245539">
    <property type="component" value="Unassembled WGS sequence"/>
</dbReference>
<reference evidence="1 2" key="1">
    <citation type="submission" date="2018-05" db="EMBL/GenBank/DDBJ databases">
        <title>Leucothrix arctica sp. nov., isolated from Arctic seawater.</title>
        <authorList>
            <person name="Choi A."/>
            <person name="Baek K."/>
        </authorList>
    </citation>
    <scope>NUCLEOTIDE SEQUENCE [LARGE SCALE GENOMIC DNA]</scope>
    <source>
        <strain evidence="1 2">JCM 18388</strain>
    </source>
</reference>
<dbReference type="EMBL" id="QGKM01000067">
    <property type="protein sequence ID" value="PWQ93240.1"/>
    <property type="molecule type" value="Genomic_DNA"/>
</dbReference>
<dbReference type="AlphaFoldDB" id="A0A317CA39"/>
<organism evidence="1 2">
    <name type="scientific">Leucothrix pacifica</name>
    <dbReference type="NCBI Taxonomy" id="1247513"/>
    <lineage>
        <taxon>Bacteria</taxon>
        <taxon>Pseudomonadati</taxon>
        <taxon>Pseudomonadota</taxon>
        <taxon>Gammaproteobacteria</taxon>
        <taxon>Thiotrichales</taxon>
        <taxon>Thiotrichaceae</taxon>
        <taxon>Leucothrix</taxon>
    </lineage>
</organism>
<name>A0A317CA39_9GAMM</name>
<comment type="caution">
    <text evidence="1">The sequence shown here is derived from an EMBL/GenBank/DDBJ whole genome shotgun (WGS) entry which is preliminary data.</text>
</comment>
<dbReference type="OrthoDB" id="6402965at2"/>
<keyword evidence="2" id="KW-1185">Reference proteome</keyword>
<proteinExistence type="predicted"/>
<protein>
    <submittedName>
        <fullName evidence="1">Uncharacterized protein</fullName>
    </submittedName>
</protein>
<dbReference type="RefSeq" id="WP_109839058.1">
    <property type="nucleotide sequence ID" value="NZ_QGKM01000067.1"/>
</dbReference>
<sequence length="168" mass="18377">MSAGFSQVMEVTGGYRRLGVSSAPRGAAGYAKNAAISAVVGGTVSKLVGGKFVNGAITGAFSRMFNDLQHLDSRDPESVGMSGIPRKSLWRRLTGWHFEGRERLNGVHPTYSEVGRRDAGWTLLPESQSVFHDNGHGSPELKYIHRDGREAVFTMDFTGQYEPYLDPK</sequence>
<gene>
    <name evidence="1" type="ORF">DKW60_18020</name>
</gene>
<evidence type="ECO:0000313" key="1">
    <source>
        <dbReference type="EMBL" id="PWQ93240.1"/>
    </source>
</evidence>
<accession>A0A317CA39</accession>
<evidence type="ECO:0000313" key="2">
    <source>
        <dbReference type="Proteomes" id="UP000245539"/>
    </source>
</evidence>